<name>A0A914DNU9_9BILA</name>
<sequence>MEKSQDVMAKWSKARIIWIDPRGLRFESTYCRQVDSNLGPRASVAPATTEQLRQWIQSNKNTIQSLPRSAQELVETASESDLASTILRIFGFNLDRSSSPSSTTTATQSTTTPKSGVPVSERDVPTSVRPPLSWNTVTPSRATQKWTQNPPSYTTKRAPWYIKDRTPWNNRYKVTPEVMTPVTTEEDITTTVAPTEVYSSTTEKQTPLISHFSTTSKPVNPWARLWTTTGTPRNFVNVSVLQAGSIRSLKDNQMEMVGAITLINDNGMHVLVDTGASSDTERLLHSLSKEHITLDDIDTVVVTHGHPGHMGNMNFFGQKPILYHTLEFIGRHVTPTELKERPYRKLSNNIEIWKTPGHTQHDLSVLVHNVQGYGSMAIVGDLIPTEQLVSDKYDAMAEEGVWDAAIKRQNANLIICMADWVIPGHGQPFRVLPQYRQKAGCTRLLAQRHILNTRTV</sequence>
<dbReference type="PANTHER" id="PTHR23200">
    <property type="entry name" value="METALLO-BETA-LACTAMASE DOMAIN-CONTAINING PROTEIN 1"/>
    <property type="match status" value="1"/>
</dbReference>
<evidence type="ECO:0000313" key="4">
    <source>
        <dbReference type="WBParaSite" id="ACRNAN_scaffold3046.g21943.t1"/>
    </source>
</evidence>
<dbReference type="Gene3D" id="3.60.15.10">
    <property type="entry name" value="Ribonuclease Z/Hydroxyacylglutathione hydrolase-like"/>
    <property type="match status" value="1"/>
</dbReference>
<proteinExistence type="predicted"/>
<evidence type="ECO:0000313" key="3">
    <source>
        <dbReference type="Proteomes" id="UP000887540"/>
    </source>
</evidence>
<feature type="compositionally biased region" description="Low complexity" evidence="1">
    <location>
        <begin position="97"/>
        <end position="115"/>
    </location>
</feature>
<protein>
    <submittedName>
        <fullName evidence="4">Metallo-beta-lactamase domain-containing protein</fullName>
    </submittedName>
</protein>
<feature type="compositionally biased region" description="Polar residues" evidence="1">
    <location>
        <begin position="133"/>
        <end position="152"/>
    </location>
</feature>
<reference evidence="4" key="1">
    <citation type="submission" date="2022-11" db="UniProtKB">
        <authorList>
            <consortium name="WormBaseParasite"/>
        </authorList>
    </citation>
    <scope>IDENTIFICATION</scope>
</reference>
<feature type="region of interest" description="Disordered" evidence="1">
    <location>
        <begin position="96"/>
        <end position="152"/>
    </location>
</feature>
<dbReference type="AlphaFoldDB" id="A0A914DNU9"/>
<dbReference type="Pfam" id="PF00753">
    <property type="entry name" value="Lactamase_B"/>
    <property type="match status" value="1"/>
</dbReference>
<dbReference type="SMART" id="SM00849">
    <property type="entry name" value="Lactamase_B"/>
    <property type="match status" value="1"/>
</dbReference>
<keyword evidence="3" id="KW-1185">Reference proteome</keyword>
<dbReference type="InterPro" id="IPR036866">
    <property type="entry name" value="RibonucZ/Hydroxyglut_hydro"/>
</dbReference>
<accession>A0A914DNU9</accession>
<organism evidence="3 4">
    <name type="scientific">Acrobeloides nanus</name>
    <dbReference type="NCBI Taxonomy" id="290746"/>
    <lineage>
        <taxon>Eukaryota</taxon>
        <taxon>Metazoa</taxon>
        <taxon>Ecdysozoa</taxon>
        <taxon>Nematoda</taxon>
        <taxon>Chromadorea</taxon>
        <taxon>Rhabditida</taxon>
        <taxon>Tylenchina</taxon>
        <taxon>Cephalobomorpha</taxon>
        <taxon>Cephaloboidea</taxon>
        <taxon>Cephalobidae</taxon>
        <taxon>Acrobeloides</taxon>
    </lineage>
</organism>
<dbReference type="Proteomes" id="UP000887540">
    <property type="component" value="Unplaced"/>
</dbReference>
<dbReference type="SUPFAM" id="SSF56281">
    <property type="entry name" value="Metallo-hydrolase/oxidoreductase"/>
    <property type="match status" value="1"/>
</dbReference>
<dbReference type="InterPro" id="IPR039344">
    <property type="entry name" value="MBLAC1"/>
</dbReference>
<dbReference type="InterPro" id="IPR001279">
    <property type="entry name" value="Metallo-B-lactamas"/>
</dbReference>
<evidence type="ECO:0000256" key="1">
    <source>
        <dbReference type="SAM" id="MobiDB-lite"/>
    </source>
</evidence>
<feature type="domain" description="Metallo-beta-lactamase" evidence="2">
    <location>
        <begin position="257"/>
        <end position="425"/>
    </location>
</feature>
<dbReference type="CDD" id="cd07711">
    <property type="entry name" value="MBLAC1-like_MBL-fold"/>
    <property type="match status" value="1"/>
</dbReference>
<evidence type="ECO:0000259" key="2">
    <source>
        <dbReference type="SMART" id="SM00849"/>
    </source>
</evidence>
<dbReference type="PANTHER" id="PTHR23200:SF49">
    <property type="entry name" value="METALLO-BETA-LACTAMASE DOMAIN-CONTAINING PROTEIN"/>
    <property type="match status" value="1"/>
</dbReference>
<dbReference type="WBParaSite" id="ACRNAN_scaffold3046.g21943.t1">
    <property type="protein sequence ID" value="ACRNAN_scaffold3046.g21943.t1"/>
    <property type="gene ID" value="ACRNAN_scaffold3046.g21943"/>
</dbReference>